<dbReference type="AlphaFoldDB" id="A0A975FNP6"/>
<dbReference type="InterPro" id="IPR027417">
    <property type="entry name" value="P-loop_NTPase"/>
</dbReference>
<dbReference type="Pfam" id="PF00271">
    <property type="entry name" value="Helicase_C"/>
    <property type="match status" value="1"/>
</dbReference>
<organism evidence="3 4">
    <name type="scientific">Agromyces archimandritae</name>
    <dbReference type="NCBI Taxonomy" id="2781962"/>
    <lineage>
        <taxon>Bacteria</taxon>
        <taxon>Bacillati</taxon>
        <taxon>Actinomycetota</taxon>
        <taxon>Actinomycetes</taxon>
        <taxon>Micrococcales</taxon>
        <taxon>Microbacteriaceae</taxon>
        <taxon>Agromyces</taxon>
    </lineage>
</organism>
<keyword evidence="4" id="KW-1185">Reference proteome</keyword>
<evidence type="ECO:0000259" key="2">
    <source>
        <dbReference type="PROSITE" id="PS51192"/>
    </source>
</evidence>
<dbReference type="GO" id="GO:0005829">
    <property type="term" value="C:cytosol"/>
    <property type="evidence" value="ECO:0007669"/>
    <property type="project" value="TreeGrafter"/>
</dbReference>
<dbReference type="Gene3D" id="3.90.1570.30">
    <property type="match status" value="1"/>
</dbReference>
<dbReference type="PROSITE" id="PS51192">
    <property type="entry name" value="HELICASE_ATP_BIND_1"/>
    <property type="match status" value="1"/>
</dbReference>
<dbReference type="PANTHER" id="PTHR47396:SF1">
    <property type="entry name" value="ATP-DEPENDENT HELICASE IRC3-RELATED"/>
    <property type="match status" value="1"/>
</dbReference>
<dbReference type="SUPFAM" id="SSF52540">
    <property type="entry name" value="P-loop containing nucleoside triphosphate hydrolases"/>
    <property type="match status" value="2"/>
</dbReference>
<dbReference type="GO" id="GO:0009035">
    <property type="term" value="F:type I site-specific deoxyribonuclease activity"/>
    <property type="evidence" value="ECO:0007669"/>
    <property type="project" value="UniProtKB-EC"/>
</dbReference>
<dbReference type="GO" id="GO:0005524">
    <property type="term" value="F:ATP binding"/>
    <property type="evidence" value="ECO:0007669"/>
    <property type="project" value="UniProtKB-KW"/>
</dbReference>
<dbReference type="Pfam" id="PF04313">
    <property type="entry name" value="HSDR_N"/>
    <property type="match status" value="1"/>
</dbReference>
<reference evidence="3" key="1">
    <citation type="submission" date="2021-03" db="EMBL/GenBank/DDBJ databases">
        <title>Agromyces archimandritus sp. nov., isolated from the cockroach Archimandrita tessellata.</title>
        <authorList>
            <person name="Guzman J."/>
            <person name="Ortuzar M."/>
            <person name="Poehlein A."/>
            <person name="Daniel R."/>
            <person name="Trujillo M."/>
            <person name="Vilcinskas A."/>
        </authorList>
    </citation>
    <scope>NUCLEOTIDE SEQUENCE</scope>
    <source>
        <strain evidence="3">G127AT</strain>
    </source>
</reference>
<keyword evidence="1" id="KW-0175">Coiled coil</keyword>
<dbReference type="Pfam" id="PF04851">
    <property type="entry name" value="ResIII"/>
    <property type="match status" value="1"/>
</dbReference>
<dbReference type="KEGG" id="aarc:G127AT_06290"/>
<gene>
    <name evidence="3" type="ORF">G127AT_06290</name>
</gene>
<dbReference type="CDD" id="cd18799">
    <property type="entry name" value="SF2_C_EcoAI-like"/>
    <property type="match status" value="1"/>
</dbReference>
<keyword evidence="3" id="KW-0547">Nucleotide-binding</keyword>
<dbReference type="GO" id="GO:0009307">
    <property type="term" value="P:DNA restriction-modification system"/>
    <property type="evidence" value="ECO:0007669"/>
    <property type="project" value="UniProtKB-KW"/>
</dbReference>
<feature type="domain" description="Helicase ATP-binding" evidence="2">
    <location>
        <begin position="364"/>
        <end position="526"/>
    </location>
</feature>
<keyword evidence="3" id="KW-0067">ATP-binding</keyword>
<evidence type="ECO:0000313" key="4">
    <source>
        <dbReference type="Proteomes" id="UP000671914"/>
    </source>
</evidence>
<evidence type="ECO:0000313" key="3">
    <source>
        <dbReference type="EMBL" id="QTX05808.1"/>
    </source>
</evidence>
<dbReference type="Proteomes" id="UP000671914">
    <property type="component" value="Chromosome"/>
</dbReference>
<feature type="coiled-coil region" evidence="1">
    <location>
        <begin position="150"/>
        <end position="202"/>
    </location>
</feature>
<accession>A0A975FNP6</accession>
<keyword evidence="3" id="KW-0378">Hydrolase</keyword>
<dbReference type="InterPro" id="IPR013670">
    <property type="entry name" value="EcoEI_R_C_dom"/>
</dbReference>
<dbReference type="InterPro" id="IPR006935">
    <property type="entry name" value="Helicase/UvrB_N"/>
</dbReference>
<keyword evidence="3" id="KW-0347">Helicase</keyword>
<dbReference type="RefSeq" id="WP_210901146.1">
    <property type="nucleotide sequence ID" value="NZ_CP071696.1"/>
</dbReference>
<dbReference type="CDD" id="cd18032">
    <property type="entry name" value="DEXHc_RE_I_III_res"/>
    <property type="match status" value="1"/>
</dbReference>
<dbReference type="GO" id="GO:0003677">
    <property type="term" value="F:DNA binding"/>
    <property type="evidence" value="ECO:0007669"/>
    <property type="project" value="UniProtKB-KW"/>
</dbReference>
<dbReference type="PANTHER" id="PTHR47396">
    <property type="entry name" value="TYPE I RESTRICTION ENZYME ECOKI R PROTEIN"/>
    <property type="match status" value="1"/>
</dbReference>
<dbReference type="EMBL" id="CP071696">
    <property type="protein sequence ID" value="QTX05808.1"/>
    <property type="molecule type" value="Genomic_DNA"/>
</dbReference>
<name>A0A975FNP6_9MICO</name>
<dbReference type="InterPro" id="IPR007409">
    <property type="entry name" value="Restrct_endonuc_type1_HsdR_N"/>
</dbReference>
<dbReference type="InterPro" id="IPR050742">
    <property type="entry name" value="Helicase_Restrict-Modif_Enz"/>
</dbReference>
<dbReference type="InterPro" id="IPR014001">
    <property type="entry name" value="Helicase_ATP-bd"/>
</dbReference>
<dbReference type="Gene3D" id="3.40.50.300">
    <property type="entry name" value="P-loop containing nucleotide triphosphate hydrolases"/>
    <property type="match status" value="2"/>
</dbReference>
<dbReference type="Pfam" id="PF08463">
    <property type="entry name" value="EcoEI_R_C"/>
    <property type="match status" value="1"/>
</dbReference>
<sequence length="1133" mass="125016">MSNFQFFAAEWPDIAAEARRAEHYCAGDPRGALFYARRTAELAVTWMYRADGALSWPYKNDFVALIHEPGFKALVGEAVFVKLNLIRKRGNDAVHKTVRFTPDEALRIVRELWHVLVFIASRYAVDPANRPPAGIRFDAALVPKPKPGLIQKTRAELAAAQAANEEKDRELAETRAANAELLAELEALRAERTQAAERNEAEPIPHDLDEASTRSLYVDVLLREAGWDPHGTDVAEYPVTFDDGRAGRVDYVLWGDDGRPLGLVEAKRTRLDARVGQEQARRYADALEARFGQRPVIYTSNGYETWMWDDLDAPPRQVQGLRTRDELELLVQRRASRKKLASIPIDDDIAGRPYQHEAIRAVTEALEQGERRALVVMATGSGKTRTAIALVELLQQAGWVKRVLFLADRRALVRQAAAAFRAQLPDTPVATLLDGTGDAADGRIVVSTYPTMLNLIDRGTGDGEAAGRLGPGAFDLVIVDEAHRSVYRKYGAIFGYFDALLIGLTATPVDEVDRNTYHLFRLEDGVPTYAYELEKAIEQGYLMPPAATEIASEFLHRGIRYDERSAEERELWDLTDWGDDGDVPDAVDAGAFNAWLFNESTVDGVLSTLMTQGRTVAGGDRLGKTIVFARNEAHARYIQQRFDENYPEYRGTFARVITHRTEQADRLIDQFSRPDEAPHIAISVDMLDTGIDVPEVVNLVFFKSVFSKTKFWQMLGRGTRLRPDLYGPGRDKEDFAVFDVGGNIAFFNQDLGRLEPGTSASLQERLFTARVRLVEALDAGASGVDAASADLEVRQSVVEHLHRIVAGIHPRNVLARPHLRAIERFVDAAAWQPGAGPLRDALELASLPSAALAEDTDEQAKRFDALLLRAQIAVAEGGAVPDAIRDRVRALAQAMGQQRAIPLVAAQGELIEAVASPEWWQDVTVPLLELARTRLRSLVRLVPAARQKPVYADFADTIEIADAELTLRQPGVDQARFADKVRAFLAEYESTTLFKVRSGRQLTDTDLAELERILIDIGGFSADEVDAQAGLAGGLGRLIRSIVGLDGAAARSFLEDYLAASLPFNARQIGYLDLVVDHLAKDGRVDVELLYSAPFRERGSGDPEDLFGDDGADALTTALRDLDEAAAPPQLAG</sequence>
<dbReference type="GO" id="GO:0004386">
    <property type="term" value="F:helicase activity"/>
    <property type="evidence" value="ECO:0007669"/>
    <property type="project" value="UniProtKB-KW"/>
</dbReference>
<dbReference type="REBASE" id="460782">
    <property type="entry name" value="Asp27ATORF6315P"/>
</dbReference>
<proteinExistence type="predicted"/>
<protein>
    <submittedName>
        <fullName evidence="3">DEAD/DEAH box helicase family protein</fullName>
    </submittedName>
</protein>
<evidence type="ECO:0000256" key="1">
    <source>
        <dbReference type="SAM" id="Coils"/>
    </source>
</evidence>
<dbReference type="SMART" id="SM00487">
    <property type="entry name" value="DEXDc"/>
    <property type="match status" value="1"/>
</dbReference>
<dbReference type="InterPro" id="IPR001650">
    <property type="entry name" value="Helicase_C-like"/>
</dbReference>